<dbReference type="CDD" id="cd07185">
    <property type="entry name" value="OmpA_C-like"/>
    <property type="match status" value="1"/>
</dbReference>
<dbReference type="InterPro" id="IPR036737">
    <property type="entry name" value="OmpA-like_sf"/>
</dbReference>
<dbReference type="GO" id="GO:0009279">
    <property type="term" value="C:cell outer membrane"/>
    <property type="evidence" value="ECO:0007669"/>
    <property type="project" value="UniProtKB-SubCell"/>
</dbReference>
<dbReference type="AlphaFoldDB" id="A0A4S8RG25"/>
<comment type="subcellular location">
    <subcellularLocation>
        <location evidence="1">Cell outer membrane</location>
    </subcellularLocation>
</comment>
<keyword evidence="6" id="KW-0732">Signal</keyword>
<keyword evidence="3" id="KW-0998">Cell outer membrane</keyword>
<feature type="compositionally biased region" description="Low complexity" evidence="5">
    <location>
        <begin position="76"/>
        <end position="96"/>
    </location>
</feature>
<dbReference type="OrthoDB" id="9800869at2"/>
<feature type="compositionally biased region" description="Basic and acidic residues" evidence="5">
    <location>
        <begin position="36"/>
        <end position="55"/>
    </location>
</feature>
<evidence type="ECO:0000256" key="1">
    <source>
        <dbReference type="ARBA" id="ARBA00004442"/>
    </source>
</evidence>
<evidence type="ECO:0000256" key="3">
    <source>
        <dbReference type="ARBA" id="ARBA00023237"/>
    </source>
</evidence>
<comment type="caution">
    <text evidence="8">The sequence shown here is derived from an EMBL/GenBank/DDBJ whole genome shotgun (WGS) entry which is preliminary data.</text>
</comment>
<dbReference type="InterPro" id="IPR006665">
    <property type="entry name" value="OmpA-like"/>
</dbReference>
<dbReference type="InterPro" id="IPR006664">
    <property type="entry name" value="OMP_bac"/>
</dbReference>
<feature type="domain" description="OmpA-like" evidence="7">
    <location>
        <begin position="327"/>
        <end position="439"/>
    </location>
</feature>
<accession>A0A4S8RG25</accession>
<gene>
    <name evidence="8" type="ORF">EZV76_14910</name>
</gene>
<dbReference type="Pfam" id="PF00691">
    <property type="entry name" value="OmpA"/>
    <property type="match status" value="1"/>
</dbReference>
<organism evidence="8 9">
    <name type="scientific">Flagellimonas alvinocaridis</name>
    <dbReference type="NCBI Taxonomy" id="2530200"/>
    <lineage>
        <taxon>Bacteria</taxon>
        <taxon>Pseudomonadati</taxon>
        <taxon>Bacteroidota</taxon>
        <taxon>Flavobacteriia</taxon>
        <taxon>Flavobacteriales</taxon>
        <taxon>Flavobacteriaceae</taxon>
        <taxon>Flagellimonas</taxon>
    </lineage>
</organism>
<evidence type="ECO:0000256" key="6">
    <source>
        <dbReference type="SAM" id="SignalP"/>
    </source>
</evidence>
<dbReference type="Gene3D" id="3.30.1330.60">
    <property type="entry name" value="OmpA-like domain"/>
    <property type="match status" value="1"/>
</dbReference>
<sequence>MKTSSKTIFSLLIALMIGSSMNAQFLKKLGKKAEKAAQRTIERRVEKETSEKTDQALDSILEPGSGGNQAPGNPQTGNTPSSTGNNSGNNTNTGSSDVPQTKSITVYSKFDFVPGDKLMFFDDYSKDFIGDFPSKWNTNGSGEVVTIDNSPQRWMELIPGYGIHYIPNMPNLPEEYTIEFDLLTHGMDNQTSSTAGIEISLSDDENFKAGNHYVEAWLPVGQYAAFGIRAKNYIYGEGTAINSEVRADIRQAVLNQPHISIAVNKARFRLWVNEEKYVDIPRLVPENKLTTLKFNVNGIKDGKEKIFISNLKVAEGGVDLRRKLLSDGKVSTNGILFDVGSANIQPQSMGIILQISQVLAQESSMKLKIVGHTDSDGTDESNLTLSKNRAEAVRNTLISVYGVSADRLTSEGKGESEPVGDNNTPDGKAQNRRVEFIKQ</sequence>
<dbReference type="EMBL" id="SNTZ01000013">
    <property type="protein sequence ID" value="THV57283.1"/>
    <property type="molecule type" value="Genomic_DNA"/>
</dbReference>
<dbReference type="PROSITE" id="PS51123">
    <property type="entry name" value="OMPA_2"/>
    <property type="match status" value="1"/>
</dbReference>
<evidence type="ECO:0000256" key="2">
    <source>
        <dbReference type="ARBA" id="ARBA00023136"/>
    </source>
</evidence>
<dbReference type="PRINTS" id="PR01021">
    <property type="entry name" value="OMPADOMAIN"/>
</dbReference>
<evidence type="ECO:0000259" key="7">
    <source>
        <dbReference type="PROSITE" id="PS51123"/>
    </source>
</evidence>
<dbReference type="PANTHER" id="PTHR30329">
    <property type="entry name" value="STATOR ELEMENT OF FLAGELLAR MOTOR COMPLEX"/>
    <property type="match status" value="1"/>
</dbReference>
<feature type="region of interest" description="Disordered" evidence="5">
    <location>
        <begin position="36"/>
        <end position="100"/>
    </location>
</feature>
<dbReference type="InterPro" id="IPR050330">
    <property type="entry name" value="Bact_OuterMem_StrucFunc"/>
</dbReference>
<reference evidence="8 9" key="1">
    <citation type="submission" date="2019-03" db="EMBL/GenBank/DDBJ databases">
        <title>Muricauda SCR12 sp.nov, a marine bacterium isolated from Pacific Ocean:the Okinawa trough.</title>
        <authorList>
            <person name="Liu L."/>
        </authorList>
    </citation>
    <scope>NUCLEOTIDE SEQUENCE [LARGE SCALE GENOMIC DNA]</scope>
    <source>
        <strain evidence="8 9">SCR12</strain>
    </source>
</reference>
<evidence type="ECO:0000313" key="8">
    <source>
        <dbReference type="EMBL" id="THV57283.1"/>
    </source>
</evidence>
<keyword evidence="2 4" id="KW-0472">Membrane</keyword>
<feature type="region of interest" description="Disordered" evidence="5">
    <location>
        <begin position="408"/>
        <end position="439"/>
    </location>
</feature>
<dbReference type="Proteomes" id="UP000310406">
    <property type="component" value="Unassembled WGS sequence"/>
</dbReference>
<feature type="signal peptide" evidence="6">
    <location>
        <begin position="1"/>
        <end position="22"/>
    </location>
</feature>
<keyword evidence="9" id="KW-1185">Reference proteome</keyword>
<protein>
    <submittedName>
        <fullName evidence="8">OmpA family protein</fullName>
    </submittedName>
</protein>
<dbReference type="SUPFAM" id="SSF103088">
    <property type="entry name" value="OmpA-like"/>
    <property type="match status" value="1"/>
</dbReference>
<evidence type="ECO:0000256" key="5">
    <source>
        <dbReference type="SAM" id="MobiDB-lite"/>
    </source>
</evidence>
<dbReference type="PANTHER" id="PTHR30329:SF21">
    <property type="entry name" value="LIPOPROTEIN YIAD-RELATED"/>
    <property type="match status" value="1"/>
</dbReference>
<proteinExistence type="predicted"/>
<name>A0A4S8RG25_9FLAO</name>
<evidence type="ECO:0000256" key="4">
    <source>
        <dbReference type="PROSITE-ProRule" id="PRU00473"/>
    </source>
</evidence>
<feature type="chain" id="PRO_5020295575" evidence="6">
    <location>
        <begin position="23"/>
        <end position="439"/>
    </location>
</feature>
<dbReference type="RefSeq" id="WP_136567368.1">
    <property type="nucleotide sequence ID" value="NZ_SNTZ01000013.1"/>
</dbReference>
<evidence type="ECO:0000313" key="9">
    <source>
        <dbReference type="Proteomes" id="UP000310406"/>
    </source>
</evidence>